<dbReference type="EMBL" id="JASAOG010000012">
    <property type="protein sequence ID" value="KAK0065961.1"/>
    <property type="molecule type" value="Genomic_DNA"/>
</dbReference>
<organism evidence="1 2">
    <name type="scientific">Biomphalaria pfeifferi</name>
    <name type="common">Bloodfluke planorb</name>
    <name type="synonym">Freshwater snail</name>
    <dbReference type="NCBI Taxonomy" id="112525"/>
    <lineage>
        <taxon>Eukaryota</taxon>
        <taxon>Metazoa</taxon>
        <taxon>Spiralia</taxon>
        <taxon>Lophotrochozoa</taxon>
        <taxon>Mollusca</taxon>
        <taxon>Gastropoda</taxon>
        <taxon>Heterobranchia</taxon>
        <taxon>Euthyneura</taxon>
        <taxon>Panpulmonata</taxon>
        <taxon>Hygrophila</taxon>
        <taxon>Lymnaeoidea</taxon>
        <taxon>Planorbidae</taxon>
        <taxon>Biomphalaria</taxon>
    </lineage>
</organism>
<evidence type="ECO:0000313" key="1">
    <source>
        <dbReference type="EMBL" id="KAK0065961.1"/>
    </source>
</evidence>
<sequence length="52" mass="5600">MDVVVDQLLVGEITKKQKCDTNTILSSCSRAQYISVHGAYDVTASPPLCSTL</sequence>
<dbReference type="AlphaFoldDB" id="A0AAD8FJN7"/>
<feature type="non-terminal residue" evidence="1">
    <location>
        <position position="52"/>
    </location>
</feature>
<proteinExistence type="predicted"/>
<reference evidence="1" key="2">
    <citation type="submission" date="2023-04" db="EMBL/GenBank/DDBJ databases">
        <authorList>
            <person name="Bu L."/>
            <person name="Lu L."/>
            <person name="Laidemitt M.R."/>
            <person name="Zhang S.M."/>
            <person name="Mutuku M."/>
            <person name="Mkoji G."/>
            <person name="Steinauer M."/>
            <person name="Loker E.S."/>
        </authorList>
    </citation>
    <scope>NUCLEOTIDE SEQUENCE</scope>
    <source>
        <strain evidence="1">KasaAsao</strain>
        <tissue evidence="1">Whole Snail</tissue>
    </source>
</reference>
<keyword evidence="2" id="KW-1185">Reference proteome</keyword>
<gene>
    <name evidence="1" type="ORF">Bpfe_004758</name>
</gene>
<accession>A0AAD8FJN7</accession>
<protein>
    <submittedName>
        <fullName evidence="1">Uncharacterized protein</fullName>
    </submittedName>
</protein>
<comment type="caution">
    <text evidence="1">The sequence shown here is derived from an EMBL/GenBank/DDBJ whole genome shotgun (WGS) entry which is preliminary data.</text>
</comment>
<evidence type="ECO:0000313" key="2">
    <source>
        <dbReference type="Proteomes" id="UP001233172"/>
    </source>
</evidence>
<dbReference type="Proteomes" id="UP001233172">
    <property type="component" value="Unassembled WGS sequence"/>
</dbReference>
<name>A0AAD8FJN7_BIOPF</name>
<reference evidence="1" key="1">
    <citation type="journal article" date="2023" name="PLoS Negl. Trop. Dis.">
        <title>A genome sequence for Biomphalaria pfeifferi, the major vector snail for the human-infecting parasite Schistosoma mansoni.</title>
        <authorList>
            <person name="Bu L."/>
            <person name="Lu L."/>
            <person name="Laidemitt M.R."/>
            <person name="Zhang S.M."/>
            <person name="Mutuku M."/>
            <person name="Mkoji G."/>
            <person name="Steinauer M."/>
            <person name="Loker E.S."/>
        </authorList>
    </citation>
    <scope>NUCLEOTIDE SEQUENCE</scope>
    <source>
        <strain evidence="1">KasaAsao</strain>
    </source>
</reference>